<evidence type="ECO:0000313" key="2">
    <source>
        <dbReference type="Proteomes" id="UP001568894"/>
    </source>
</evidence>
<accession>A0ABV4KBB3</accession>
<dbReference type="InterPro" id="IPR046290">
    <property type="entry name" value="DUF6327"/>
</dbReference>
<comment type="caution">
    <text evidence="1">The sequence shown here is derived from an EMBL/GenBank/DDBJ whole genome shotgun (WGS) entry which is preliminary data.</text>
</comment>
<dbReference type="Proteomes" id="UP001568894">
    <property type="component" value="Unassembled WGS sequence"/>
</dbReference>
<sequence length="46" mass="5508">MAHKVYTSYQQIDNELEILKLEKEVSYQRVILSLKNTKESLAPRHY</sequence>
<name>A0ABV4KBB3_9FLAO</name>
<protein>
    <submittedName>
        <fullName evidence="1">DUF6327 family protein</fullName>
    </submittedName>
</protein>
<evidence type="ECO:0000313" key="1">
    <source>
        <dbReference type="EMBL" id="MEZ7514943.1"/>
    </source>
</evidence>
<proteinExistence type="predicted"/>
<reference evidence="1 2" key="1">
    <citation type="submission" date="2023-05" db="EMBL/GenBank/DDBJ databases">
        <title>Adaptations of aquatic viruses from atmosphere-close ecosystems of the Central Arctic Ocean.</title>
        <authorList>
            <person name="Rahlff J."/>
            <person name="Holmfeldt K."/>
        </authorList>
    </citation>
    <scope>NUCLEOTIDE SEQUENCE [LARGE SCALE GENOMIC DNA]</scope>
    <source>
        <strain evidence="1 2">Arc14</strain>
    </source>
</reference>
<dbReference type="RefSeq" id="WP_371569100.1">
    <property type="nucleotide sequence ID" value="NZ_JASMRN010000004.1"/>
</dbReference>
<organism evidence="1 2">
    <name type="scientific">Flavobacterium frigidarium</name>
    <dbReference type="NCBI Taxonomy" id="99286"/>
    <lineage>
        <taxon>Bacteria</taxon>
        <taxon>Pseudomonadati</taxon>
        <taxon>Bacteroidota</taxon>
        <taxon>Flavobacteriia</taxon>
        <taxon>Flavobacteriales</taxon>
        <taxon>Flavobacteriaceae</taxon>
        <taxon>Flavobacterium</taxon>
    </lineage>
</organism>
<gene>
    <name evidence="1" type="ORF">QO192_06555</name>
</gene>
<dbReference type="EMBL" id="JASMRN010000004">
    <property type="protein sequence ID" value="MEZ7514943.1"/>
    <property type="molecule type" value="Genomic_DNA"/>
</dbReference>
<keyword evidence="2" id="KW-1185">Reference proteome</keyword>
<dbReference type="Pfam" id="PF19852">
    <property type="entry name" value="DUF6327"/>
    <property type="match status" value="1"/>
</dbReference>